<evidence type="ECO:0008006" key="3">
    <source>
        <dbReference type="Google" id="ProtNLM"/>
    </source>
</evidence>
<dbReference type="InterPro" id="IPR011047">
    <property type="entry name" value="Quinoprotein_ADH-like_sf"/>
</dbReference>
<dbReference type="Proteomes" id="UP001501479">
    <property type="component" value="Unassembled WGS sequence"/>
</dbReference>
<sequence>MSSAHNPSRRHFFRQLASRVEEAAPVAMPWRPVPEAHAGDGDVLWSGWAGAGEVFVVGDEGRILHFDADRPGWHEQPTPVPLPLHGIWGTQADSLHAVGWMGCILHYDGEQWRHVRGGVVNDDTGRYAPCEENTPLFAIDGNVHGQAWAVGDEGRILHFDGEGWQPEASGTRINLRAVACAPNGRVYAAGGEGTLLCREPNGDWQPMDCPLSTGFHALLVLNDDELLLAGGRYFVDQGGFRGELVHYRHGEFHNLAHESGLPRLRALRAYKDGVLLVGDKGHLLYLHNNKVHRLACNTHHDLMDIVTLGSGEALVVGDFGTLMTAAPDFEQALAVPHKEVAAQSRWEVMASPTRRQLWGLWQAHDGRMYACGDTGTVLRLEEERWVSMPAPDEQLAVHCLWSCEGSGLLAGGQEGRIYRFNGEQWQLHFDLHLHTTILAMWGTGPDCIYAVGDEGLVLHYDGLGWQRLASGTTSALYDLWGLDARHLLAVGDFGLALRYNGEQWKDFNTGTEQFIYSVWGRGLNDIYAVGLSGTVVHFNGQRWHTMPTRLQQDLLSISGNPAGEVFAVGGQGTVLRLGQGQWLRETAPTEVSLRAVCATRDGTVYAVGDQGCILRRSPKPE</sequence>
<dbReference type="InterPro" id="IPR006624">
    <property type="entry name" value="Beta-propeller_rpt_TECPR"/>
</dbReference>
<name>A0ABP7D469_9GAMM</name>
<organism evidence="1 2">
    <name type="scientific">Oceanisphaera sediminis</name>
    <dbReference type="NCBI Taxonomy" id="981381"/>
    <lineage>
        <taxon>Bacteria</taxon>
        <taxon>Pseudomonadati</taxon>
        <taxon>Pseudomonadota</taxon>
        <taxon>Gammaproteobacteria</taxon>
        <taxon>Aeromonadales</taxon>
        <taxon>Aeromonadaceae</taxon>
        <taxon>Oceanisphaera</taxon>
    </lineage>
</organism>
<dbReference type="InterPro" id="IPR006311">
    <property type="entry name" value="TAT_signal"/>
</dbReference>
<comment type="caution">
    <text evidence="1">The sequence shown here is derived from an EMBL/GenBank/DDBJ whole genome shotgun (WGS) entry which is preliminary data.</text>
</comment>
<reference evidence="2" key="1">
    <citation type="journal article" date="2019" name="Int. J. Syst. Evol. Microbiol.">
        <title>The Global Catalogue of Microorganisms (GCM) 10K type strain sequencing project: providing services to taxonomists for standard genome sequencing and annotation.</title>
        <authorList>
            <consortium name="The Broad Institute Genomics Platform"/>
            <consortium name="The Broad Institute Genome Sequencing Center for Infectious Disease"/>
            <person name="Wu L."/>
            <person name="Ma J."/>
        </authorList>
    </citation>
    <scope>NUCLEOTIDE SEQUENCE [LARGE SCALE GENOMIC DNA]</scope>
    <source>
        <strain evidence="2">JCM 17329</strain>
    </source>
</reference>
<gene>
    <name evidence="1" type="ORF">GCM10022421_03800</name>
</gene>
<protein>
    <recommendedName>
        <fullName evidence="3">Glycosyl hydrolase</fullName>
    </recommendedName>
</protein>
<evidence type="ECO:0000313" key="1">
    <source>
        <dbReference type="EMBL" id="GAA3700672.1"/>
    </source>
</evidence>
<evidence type="ECO:0000313" key="2">
    <source>
        <dbReference type="Proteomes" id="UP001501479"/>
    </source>
</evidence>
<dbReference type="SUPFAM" id="SSF50998">
    <property type="entry name" value="Quinoprotein alcohol dehydrogenase-like"/>
    <property type="match status" value="2"/>
</dbReference>
<dbReference type="SMART" id="SM00706">
    <property type="entry name" value="TECPR"/>
    <property type="match status" value="4"/>
</dbReference>
<accession>A0ABP7D469</accession>
<dbReference type="PROSITE" id="PS51318">
    <property type="entry name" value="TAT"/>
    <property type="match status" value="1"/>
</dbReference>
<dbReference type="Gene3D" id="2.130.10.80">
    <property type="entry name" value="Galactose oxidase/kelch, beta-propeller"/>
    <property type="match status" value="1"/>
</dbReference>
<dbReference type="InterPro" id="IPR037293">
    <property type="entry name" value="Gal_Oxidase_central_sf"/>
</dbReference>
<dbReference type="RefSeq" id="WP_344961852.1">
    <property type="nucleotide sequence ID" value="NZ_BAABDS010000005.1"/>
</dbReference>
<dbReference type="EMBL" id="BAABDS010000005">
    <property type="protein sequence ID" value="GAA3700672.1"/>
    <property type="molecule type" value="Genomic_DNA"/>
</dbReference>
<keyword evidence="2" id="KW-1185">Reference proteome</keyword>
<proteinExistence type="predicted"/>